<evidence type="ECO:0000256" key="1">
    <source>
        <dbReference type="SAM" id="MobiDB-lite"/>
    </source>
</evidence>
<reference evidence="2 3" key="1">
    <citation type="journal article" date="2021" name="Commun. Biol.">
        <title>The genome of Shorea leprosula (Dipterocarpaceae) highlights the ecological relevance of drought in aseasonal tropical rainforests.</title>
        <authorList>
            <person name="Ng K.K.S."/>
            <person name="Kobayashi M.J."/>
            <person name="Fawcett J.A."/>
            <person name="Hatakeyama M."/>
            <person name="Paape T."/>
            <person name="Ng C.H."/>
            <person name="Ang C.C."/>
            <person name="Tnah L.H."/>
            <person name="Lee C.T."/>
            <person name="Nishiyama T."/>
            <person name="Sese J."/>
            <person name="O'Brien M.J."/>
            <person name="Copetti D."/>
            <person name="Mohd Noor M.I."/>
            <person name="Ong R.C."/>
            <person name="Putra M."/>
            <person name="Sireger I.Z."/>
            <person name="Indrioko S."/>
            <person name="Kosugi Y."/>
            <person name="Izuno A."/>
            <person name="Isagi Y."/>
            <person name="Lee S.L."/>
            <person name="Shimizu K.K."/>
        </authorList>
    </citation>
    <scope>NUCLEOTIDE SEQUENCE [LARGE SCALE GENOMIC DNA]</scope>
    <source>
        <strain evidence="2">214</strain>
    </source>
</reference>
<dbReference type="Proteomes" id="UP001054252">
    <property type="component" value="Unassembled WGS sequence"/>
</dbReference>
<accession>A0AAV5MS71</accession>
<keyword evidence="3" id="KW-1185">Reference proteome</keyword>
<evidence type="ECO:0000313" key="3">
    <source>
        <dbReference type="Proteomes" id="UP001054252"/>
    </source>
</evidence>
<dbReference type="EMBL" id="BPVZ01000643">
    <property type="protein sequence ID" value="GKV52258.1"/>
    <property type="molecule type" value="Genomic_DNA"/>
</dbReference>
<dbReference type="AlphaFoldDB" id="A0AAV5MS71"/>
<gene>
    <name evidence="2" type="ORF">SLEP1_g58847</name>
</gene>
<name>A0AAV5MS71_9ROSI</name>
<sequence length="197" mass="22233">MLKKKSAENFISERFSGDVGVFNWTGIPRQWNPGDTPDFLLPFSFACRPNGPSSRTASHQTKHSPPRPLLFLKREQCLSVEEWVNSPISSEENRGAIKGLKRGENKQSEASPRFLQTFCINREGESEEGGGRKKKIEPRKKRRRSQSLGYRRKEEFLECPIACNLIFEGCLALVCAPSVWPKGFGGIFKLFASPSNI</sequence>
<protein>
    <submittedName>
        <fullName evidence="2">Uncharacterized protein</fullName>
    </submittedName>
</protein>
<evidence type="ECO:0000313" key="2">
    <source>
        <dbReference type="EMBL" id="GKV52258.1"/>
    </source>
</evidence>
<feature type="compositionally biased region" description="Basic residues" evidence="1">
    <location>
        <begin position="132"/>
        <end position="145"/>
    </location>
</feature>
<organism evidence="2 3">
    <name type="scientific">Rubroshorea leprosula</name>
    <dbReference type="NCBI Taxonomy" id="152421"/>
    <lineage>
        <taxon>Eukaryota</taxon>
        <taxon>Viridiplantae</taxon>
        <taxon>Streptophyta</taxon>
        <taxon>Embryophyta</taxon>
        <taxon>Tracheophyta</taxon>
        <taxon>Spermatophyta</taxon>
        <taxon>Magnoliopsida</taxon>
        <taxon>eudicotyledons</taxon>
        <taxon>Gunneridae</taxon>
        <taxon>Pentapetalae</taxon>
        <taxon>rosids</taxon>
        <taxon>malvids</taxon>
        <taxon>Malvales</taxon>
        <taxon>Dipterocarpaceae</taxon>
        <taxon>Rubroshorea</taxon>
    </lineage>
</organism>
<comment type="caution">
    <text evidence="2">The sequence shown here is derived from an EMBL/GenBank/DDBJ whole genome shotgun (WGS) entry which is preliminary data.</text>
</comment>
<feature type="region of interest" description="Disordered" evidence="1">
    <location>
        <begin position="124"/>
        <end position="147"/>
    </location>
</feature>
<proteinExistence type="predicted"/>